<dbReference type="EMBL" id="JARJCM010000048">
    <property type="protein sequence ID" value="KAJ7035804.1"/>
    <property type="molecule type" value="Genomic_DNA"/>
</dbReference>
<dbReference type="AlphaFoldDB" id="A0AAD6SY55"/>
<evidence type="ECO:0000313" key="1">
    <source>
        <dbReference type="EMBL" id="KAJ7035804.1"/>
    </source>
</evidence>
<evidence type="ECO:0000313" key="2">
    <source>
        <dbReference type="Proteomes" id="UP001218188"/>
    </source>
</evidence>
<reference evidence="1" key="1">
    <citation type="submission" date="2023-03" db="EMBL/GenBank/DDBJ databases">
        <title>Massive genome expansion in bonnet fungi (Mycena s.s.) driven by repeated elements and novel gene families across ecological guilds.</title>
        <authorList>
            <consortium name="Lawrence Berkeley National Laboratory"/>
            <person name="Harder C.B."/>
            <person name="Miyauchi S."/>
            <person name="Viragh M."/>
            <person name="Kuo A."/>
            <person name="Thoen E."/>
            <person name="Andreopoulos B."/>
            <person name="Lu D."/>
            <person name="Skrede I."/>
            <person name="Drula E."/>
            <person name="Henrissat B."/>
            <person name="Morin E."/>
            <person name="Kohler A."/>
            <person name="Barry K."/>
            <person name="LaButti K."/>
            <person name="Morin E."/>
            <person name="Salamov A."/>
            <person name="Lipzen A."/>
            <person name="Mereny Z."/>
            <person name="Hegedus B."/>
            <person name="Baldrian P."/>
            <person name="Stursova M."/>
            <person name="Weitz H."/>
            <person name="Taylor A."/>
            <person name="Grigoriev I.V."/>
            <person name="Nagy L.G."/>
            <person name="Martin F."/>
            <person name="Kauserud H."/>
        </authorList>
    </citation>
    <scope>NUCLEOTIDE SEQUENCE</scope>
    <source>
        <strain evidence="1">CBHHK200</strain>
    </source>
</reference>
<keyword evidence="2" id="KW-1185">Reference proteome</keyword>
<accession>A0AAD6SY55</accession>
<protein>
    <submittedName>
        <fullName evidence="1">Uncharacterized protein</fullName>
    </submittedName>
</protein>
<comment type="caution">
    <text evidence="1">The sequence shown here is derived from an EMBL/GenBank/DDBJ whole genome shotgun (WGS) entry which is preliminary data.</text>
</comment>
<organism evidence="1 2">
    <name type="scientific">Mycena alexandri</name>
    <dbReference type="NCBI Taxonomy" id="1745969"/>
    <lineage>
        <taxon>Eukaryota</taxon>
        <taxon>Fungi</taxon>
        <taxon>Dikarya</taxon>
        <taxon>Basidiomycota</taxon>
        <taxon>Agaricomycotina</taxon>
        <taxon>Agaricomycetes</taxon>
        <taxon>Agaricomycetidae</taxon>
        <taxon>Agaricales</taxon>
        <taxon>Marasmiineae</taxon>
        <taxon>Mycenaceae</taxon>
        <taxon>Mycena</taxon>
    </lineage>
</organism>
<gene>
    <name evidence="1" type="ORF">C8F04DRAFT_1394598</name>
</gene>
<sequence length="379" mass="42980">MFPWTDNLFKVHIFDNQLPYSSRSLLTTFRDVLSVLAHRTPGPVIVVAEKFIHKLQPKDILHWQLRDWEEAYGRLGRYRSKIGFSAKKYSYFSIPLRGHPSNSFQLGHIHTVNVRSIRTQSETLSHFTLMAFPTSILRLAPTEALPAAALSTILPHIIAPYLRLLNFFTDAIDPAALSEFVGRHKGITDIRFNRDADDGWSFTKAKILCRPPIILPRLTTLEASDGFRLVDLLDAFDSPSVSTLGISSPRQTAAHIVGLKLALRRISLRARPTTLVLSLYVVQWRRRAATIPIDEEEQTIVGTAYCIECVRLLNSTFHEARRLLPWLAMLPALRRVEFGSVIHGSSWTADDQTQLDDFVRDAQAALPSVIELDVERRRP</sequence>
<name>A0AAD6SY55_9AGAR</name>
<proteinExistence type="predicted"/>
<dbReference type="Proteomes" id="UP001218188">
    <property type="component" value="Unassembled WGS sequence"/>
</dbReference>